<name>G0R4G0_ICHMU</name>
<dbReference type="RefSeq" id="XP_004025096.1">
    <property type="nucleotide sequence ID" value="XM_004025047.1"/>
</dbReference>
<sequence>MSHPQERICEYSSNLASPFEIDGALYLVAQNGEILSFKENQLKNEFHFAGQPSSLVIESSGKAFYLADMAHQSIVSRIIDDNGREEIHEIIKEYEGSPLLGPHSLVLSESLNSLIFTDSGPFGETSIENSTGSVFIIDLEESVIRPLALNCLAYPSGLALSLDEKILFVCETCKNRVLRFVLTPQGIFYFSVFVNFQGRFGPITCSVSSSDLLYVGRFEFSQLSDEGLISVVNTSNGQIVENITLVGSPEISGLTFSKQKNNILYVTENSSSQQSCIRVLIQTEDKDDKKNNNKDLNNSFK</sequence>
<evidence type="ECO:0000313" key="3">
    <source>
        <dbReference type="Proteomes" id="UP000008983"/>
    </source>
</evidence>
<dbReference type="InterPro" id="IPR051262">
    <property type="entry name" value="SMP-30/CGR1_Lactonase"/>
</dbReference>
<dbReference type="InterPro" id="IPR011042">
    <property type="entry name" value="6-blade_b-propeller_TolB-like"/>
</dbReference>
<dbReference type="InterPro" id="IPR013658">
    <property type="entry name" value="SGL"/>
</dbReference>
<dbReference type="Proteomes" id="UP000008983">
    <property type="component" value="Unassembled WGS sequence"/>
</dbReference>
<evidence type="ECO:0000313" key="2">
    <source>
        <dbReference type="EMBL" id="EGR27644.1"/>
    </source>
</evidence>
<reference evidence="2 3" key="1">
    <citation type="submission" date="2011-07" db="EMBL/GenBank/DDBJ databases">
        <authorList>
            <person name="Coyne R."/>
            <person name="Brami D."/>
            <person name="Johnson J."/>
            <person name="Hostetler J."/>
            <person name="Hannick L."/>
            <person name="Clark T."/>
            <person name="Cassidy-Hanley D."/>
            <person name="Inman J."/>
        </authorList>
    </citation>
    <scope>NUCLEOTIDE SEQUENCE [LARGE SCALE GENOMIC DNA]</scope>
    <source>
        <strain evidence="2 3">G5</strain>
    </source>
</reference>
<dbReference type="PANTHER" id="PTHR47572">
    <property type="entry name" value="LIPOPROTEIN-RELATED"/>
    <property type="match status" value="1"/>
</dbReference>
<evidence type="ECO:0000259" key="1">
    <source>
        <dbReference type="Pfam" id="PF08450"/>
    </source>
</evidence>
<dbReference type="PANTHER" id="PTHR47572:SF5">
    <property type="entry name" value="BLR2277 PROTEIN"/>
    <property type="match status" value="1"/>
</dbReference>
<dbReference type="OMA" id="YECLAYP"/>
<organism evidence="2 3">
    <name type="scientific">Ichthyophthirius multifiliis</name>
    <name type="common">White spot disease agent</name>
    <name type="synonym">Ich</name>
    <dbReference type="NCBI Taxonomy" id="5932"/>
    <lineage>
        <taxon>Eukaryota</taxon>
        <taxon>Sar</taxon>
        <taxon>Alveolata</taxon>
        <taxon>Ciliophora</taxon>
        <taxon>Intramacronucleata</taxon>
        <taxon>Oligohymenophorea</taxon>
        <taxon>Hymenostomatida</taxon>
        <taxon>Ophryoglenina</taxon>
        <taxon>Ichthyophthirius</taxon>
    </lineage>
</organism>
<dbReference type="AlphaFoldDB" id="G0R4G0"/>
<keyword evidence="3" id="KW-1185">Reference proteome</keyword>
<feature type="domain" description="SMP-30/Gluconolactonase/LRE-like region" evidence="1">
    <location>
        <begin position="22"/>
        <end position="267"/>
    </location>
</feature>
<protein>
    <submittedName>
        <fullName evidence="2">Strictosidine synthase, putative</fullName>
    </submittedName>
</protein>
<dbReference type="EMBL" id="GL984342">
    <property type="protein sequence ID" value="EGR27644.1"/>
    <property type="molecule type" value="Genomic_DNA"/>
</dbReference>
<dbReference type="GeneID" id="14903714"/>
<dbReference type="Pfam" id="PF08450">
    <property type="entry name" value="SGL"/>
    <property type="match status" value="1"/>
</dbReference>
<dbReference type="InParanoid" id="G0R4G0"/>
<dbReference type="Gene3D" id="2.120.10.30">
    <property type="entry name" value="TolB, C-terminal domain"/>
    <property type="match status" value="1"/>
</dbReference>
<dbReference type="eggNOG" id="ENOG502R1DI">
    <property type="taxonomic scope" value="Eukaryota"/>
</dbReference>
<proteinExistence type="predicted"/>
<gene>
    <name evidence="2" type="ORF">IMG5_192300</name>
</gene>
<dbReference type="SUPFAM" id="SSF63829">
    <property type="entry name" value="Calcium-dependent phosphotriesterase"/>
    <property type="match status" value="1"/>
</dbReference>
<dbReference type="OrthoDB" id="423498at2759"/>
<dbReference type="STRING" id="857967.G0R4G0"/>
<accession>G0R4G0</accession>